<accession>L5MJC2</accession>
<keyword evidence="3" id="KW-1185">Reference proteome</keyword>
<evidence type="ECO:0000256" key="1">
    <source>
        <dbReference type="SAM" id="MobiDB-lite"/>
    </source>
</evidence>
<dbReference type="Proteomes" id="UP000010556">
    <property type="component" value="Unassembled WGS sequence"/>
</dbReference>
<protein>
    <submittedName>
        <fullName evidence="2">Uncharacterized protein</fullName>
    </submittedName>
</protein>
<organism evidence="2 3">
    <name type="scientific">Myotis davidii</name>
    <name type="common">David's myotis</name>
    <dbReference type="NCBI Taxonomy" id="225400"/>
    <lineage>
        <taxon>Eukaryota</taxon>
        <taxon>Metazoa</taxon>
        <taxon>Chordata</taxon>
        <taxon>Craniata</taxon>
        <taxon>Vertebrata</taxon>
        <taxon>Euteleostomi</taxon>
        <taxon>Mammalia</taxon>
        <taxon>Eutheria</taxon>
        <taxon>Laurasiatheria</taxon>
        <taxon>Chiroptera</taxon>
        <taxon>Yangochiroptera</taxon>
        <taxon>Vespertilionidae</taxon>
        <taxon>Myotis</taxon>
    </lineage>
</organism>
<proteinExistence type="predicted"/>
<name>L5MJC2_MYODS</name>
<evidence type="ECO:0000313" key="3">
    <source>
        <dbReference type="Proteomes" id="UP000010556"/>
    </source>
</evidence>
<gene>
    <name evidence="2" type="ORF">MDA_GLEAN10013711</name>
</gene>
<feature type="region of interest" description="Disordered" evidence="1">
    <location>
        <begin position="131"/>
        <end position="247"/>
    </location>
</feature>
<sequence length="247" mass="26438">MTDGRSHSLSTHCTLRPLTSLPRCTLHPTLPGPTLQPWMNGAAAARRPLTWETLLSMGKHSAVLRPPQPPSSPQQSALQDRLPELSAHSVSIPITCRGLSRMLSAAVRPFDHERTVTKKAHVILNQQSQEFDGTLGQGPHSDHRASQRVPSARSLRGRGRPGALAEAGHSGTLGGQSQKERKGSKKLSNVLPLGEGHSWTSGAPNAIAQEPRCGSGAAESPRQGLKPRAPHLTLRPERPSEASVFQG</sequence>
<dbReference type="EMBL" id="KB099988">
    <property type="protein sequence ID" value="ELK37838.1"/>
    <property type="molecule type" value="Genomic_DNA"/>
</dbReference>
<dbReference type="AlphaFoldDB" id="L5MJC2"/>
<evidence type="ECO:0000313" key="2">
    <source>
        <dbReference type="EMBL" id="ELK37838.1"/>
    </source>
</evidence>
<reference evidence="3" key="1">
    <citation type="journal article" date="2013" name="Science">
        <title>Comparative analysis of bat genomes provides insight into the evolution of flight and immunity.</title>
        <authorList>
            <person name="Zhang G."/>
            <person name="Cowled C."/>
            <person name="Shi Z."/>
            <person name="Huang Z."/>
            <person name="Bishop-Lilly K.A."/>
            <person name="Fang X."/>
            <person name="Wynne J.W."/>
            <person name="Xiong Z."/>
            <person name="Baker M.L."/>
            <person name="Zhao W."/>
            <person name="Tachedjian M."/>
            <person name="Zhu Y."/>
            <person name="Zhou P."/>
            <person name="Jiang X."/>
            <person name="Ng J."/>
            <person name="Yang L."/>
            <person name="Wu L."/>
            <person name="Xiao J."/>
            <person name="Feng Y."/>
            <person name="Chen Y."/>
            <person name="Sun X."/>
            <person name="Zhang Y."/>
            <person name="Marsh G.A."/>
            <person name="Crameri G."/>
            <person name="Broder C.C."/>
            <person name="Frey K.G."/>
            <person name="Wang L.F."/>
            <person name="Wang J."/>
        </authorList>
    </citation>
    <scope>NUCLEOTIDE SEQUENCE [LARGE SCALE GENOMIC DNA]</scope>
</reference>
<feature type="region of interest" description="Disordered" evidence="1">
    <location>
        <begin position="61"/>
        <end position="81"/>
    </location>
</feature>